<protein>
    <submittedName>
        <fullName evidence="1">Uncharacterized protein</fullName>
    </submittedName>
</protein>
<gene>
    <name evidence="1" type="ORF">COEU31_23650</name>
</gene>
<dbReference type="EMBL" id="BLYL01000016">
    <property type="protein sequence ID" value="GFO95319.1"/>
    <property type="molecule type" value="Genomic_DNA"/>
</dbReference>
<dbReference type="AlphaFoldDB" id="A0AAI9K3Z1"/>
<dbReference type="Proteomes" id="UP000660047">
    <property type="component" value="Unassembled WGS sequence"/>
</dbReference>
<name>A0AAI9K3Z1_9FIRM</name>
<organism evidence="1 2">
    <name type="scientific">Coprococcus eutactus</name>
    <dbReference type="NCBI Taxonomy" id="33043"/>
    <lineage>
        <taxon>Bacteria</taxon>
        <taxon>Bacillati</taxon>
        <taxon>Bacillota</taxon>
        <taxon>Clostridia</taxon>
        <taxon>Lachnospirales</taxon>
        <taxon>Lachnospiraceae</taxon>
        <taxon>Coprococcus</taxon>
    </lineage>
</organism>
<evidence type="ECO:0000313" key="2">
    <source>
        <dbReference type="Proteomes" id="UP000660047"/>
    </source>
</evidence>
<reference evidence="1" key="1">
    <citation type="submission" date="2020-06" db="EMBL/GenBank/DDBJ databases">
        <title>Characterization of fructooligosaccharide metabolism and fructooligosaccharide-degrading enzymes in human commensal butyrate producers.</title>
        <authorList>
            <person name="Tanno H."/>
            <person name="Fujii T."/>
            <person name="Hirano K."/>
            <person name="Maeno S."/>
            <person name="Tonozuka T."/>
            <person name="Sakamoto M."/>
            <person name="Ohkuma M."/>
            <person name="Tochio T."/>
            <person name="Endo A."/>
        </authorList>
    </citation>
    <scope>NUCLEOTIDE SEQUENCE</scope>
    <source>
        <strain evidence="1">JCM 31265</strain>
    </source>
</reference>
<proteinExistence type="predicted"/>
<comment type="caution">
    <text evidence="1">The sequence shown here is derived from an EMBL/GenBank/DDBJ whole genome shotgun (WGS) entry which is preliminary data.</text>
</comment>
<accession>A0AAI9K3Z1</accession>
<sequence>MHKSNAQKTTECYNLYNWGLRKKSDKNMDQVKMAGHLAVIPYG</sequence>
<evidence type="ECO:0000313" key="1">
    <source>
        <dbReference type="EMBL" id="GFO95319.1"/>
    </source>
</evidence>